<dbReference type="OrthoDB" id="5328412at2759"/>
<comment type="caution">
    <text evidence="2">The sequence shown here is derived from an EMBL/GenBank/DDBJ whole genome shotgun (WGS) entry which is preliminary data.</text>
</comment>
<evidence type="ECO:0000313" key="3">
    <source>
        <dbReference type="Proteomes" id="UP000800093"/>
    </source>
</evidence>
<reference evidence="3" key="1">
    <citation type="journal article" date="2020" name="Stud. Mycol.">
        <title>101 Dothideomycetes genomes: A test case for predicting lifestyles and emergence of pathogens.</title>
        <authorList>
            <person name="Haridas S."/>
            <person name="Albert R."/>
            <person name="Binder M."/>
            <person name="Bloem J."/>
            <person name="LaButti K."/>
            <person name="Salamov A."/>
            <person name="Andreopoulos B."/>
            <person name="Baker S."/>
            <person name="Barry K."/>
            <person name="Bills G."/>
            <person name="Bluhm B."/>
            <person name="Cannon C."/>
            <person name="Castanera R."/>
            <person name="Culley D."/>
            <person name="Daum C."/>
            <person name="Ezra D."/>
            <person name="Gonzalez J."/>
            <person name="Henrissat B."/>
            <person name="Kuo A."/>
            <person name="Liang C."/>
            <person name="Lipzen A."/>
            <person name="Lutzoni F."/>
            <person name="Magnuson J."/>
            <person name="Mondo S."/>
            <person name="Nolan M."/>
            <person name="Ohm R."/>
            <person name="Pangilinan J."/>
            <person name="Park H.-J."/>
            <person name="Ramirez L."/>
            <person name="Alfaro M."/>
            <person name="Sun H."/>
            <person name="Tritt A."/>
            <person name="Yoshinaga Y."/>
            <person name="Zwiers L.-H."/>
            <person name="Turgeon B."/>
            <person name="Goodwin S."/>
            <person name="Spatafora J."/>
            <person name="Crous P."/>
            <person name="Grigoriev I."/>
        </authorList>
    </citation>
    <scope>NUCLEOTIDE SEQUENCE [LARGE SCALE GENOMIC DNA]</scope>
    <source>
        <strain evidence="3">CBS 304.66</strain>
    </source>
</reference>
<dbReference type="InterPro" id="IPR011990">
    <property type="entry name" value="TPR-like_helical_dom_sf"/>
</dbReference>
<feature type="region of interest" description="Disordered" evidence="1">
    <location>
        <begin position="1"/>
        <end position="26"/>
    </location>
</feature>
<gene>
    <name evidence="2" type="ORF">CC78DRAFT_549183</name>
</gene>
<evidence type="ECO:0000256" key="1">
    <source>
        <dbReference type="SAM" id="MobiDB-lite"/>
    </source>
</evidence>
<keyword evidence="3" id="KW-1185">Reference proteome</keyword>
<dbReference type="Gene3D" id="1.25.40.10">
    <property type="entry name" value="Tetratricopeptide repeat domain"/>
    <property type="match status" value="1"/>
</dbReference>
<dbReference type="AlphaFoldDB" id="A0A9P4JYW1"/>
<feature type="compositionally biased region" description="Polar residues" evidence="1">
    <location>
        <begin position="12"/>
        <end position="26"/>
    </location>
</feature>
<proteinExistence type="predicted"/>
<name>A0A9P4JYW1_9PLEO</name>
<sequence length="597" mass="65298">MPPKRKEFLKPNANTRAKPSGPQTENDFLEAADEFEQSAGKWRAGDIAKATRFFNRAIDMYNAGLQKYPNSFDLAYNKANLEYNMIEDPRVVSILGDKISLLEETLSSHRTAIALNSDNTDILFNTAQVLTSLAEALLEKGTQETAKVPSRALLEEAVEIFTKCLASQQREYEEMQVEIAKAHAAQRLSEVEKGLEAGQNATTQVLQQDRMETSSTISDERGDWATIIEPVTPETILETCTAQLEALSTLLCLYDPSDRHSLKRKVQMGLETAEGKIPALANLLQDSSTDLSEEPALGPTLSIAPSGVVEVPKTSPRDDAFLAAANFKVSVAEVAYRHGDSSAVEYGKQIEQIFASLDYTDNPDDLASVNVRCAFADALINLASAVSENAQYTASSPNFITDLESQWSALSQAQAILTHISSGVYSTRLSASRLADIFLARGDTDLFRFRISLFYVAKSAWVKSKAVLVSNAGVFYRGARSYAKRAGAVDVQRTADAKATVAEILKAAASGLEERKEHWKSETAEVVRVLEQMVEEGIVGREDAKGLTCRARGMLAMFFELAPQISEIVRSSPSGHHAAVQKVVSYPTEKPAKETHI</sequence>
<dbReference type="SUPFAM" id="SSF48439">
    <property type="entry name" value="Protein prenylyltransferase"/>
    <property type="match status" value="1"/>
</dbReference>
<accession>A0A9P4JYW1</accession>
<dbReference type="EMBL" id="ML986767">
    <property type="protein sequence ID" value="KAF2258380.1"/>
    <property type="molecule type" value="Genomic_DNA"/>
</dbReference>
<dbReference type="Proteomes" id="UP000800093">
    <property type="component" value="Unassembled WGS sequence"/>
</dbReference>
<evidence type="ECO:0000313" key="2">
    <source>
        <dbReference type="EMBL" id="KAF2258380.1"/>
    </source>
</evidence>
<organism evidence="2 3">
    <name type="scientific">Lojkania enalia</name>
    <dbReference type="NCBI Taxonomy" id="147567"/>
    <lineage>
        <taxon>Eukaryota</taxon>
        <taxon>Fungi</taxon>
        <taxon>Dikarya</taxon>
        <taxon>Ascomycota</taxon>
        <taxon>Pezizomycotina</taxon>
        <taxon>Dothideomycetes</taxon>
        <taxon>Pleosporomycetidae</taxon>
        <taxon>Pleosporales</taxon>
        <taxon>Pleosporales incertae sedis</taxon>
        <taxon>Lojkania</taxon>
    </lineage>
</organism>
<protein>
    <submittedName>
        <fullName evidence="2">Uncharacterized protein</fullName>
    </submittedName>
</protein>